<dbReference type="EMBL" id="SUPL01000001">
    <property type="protein sequence ID" value="TJY38077.1"/>
    <property type="molecule type" value="Genomic_DNA"/>
</dbReference>
<dbReference type="PRINTS" id="PR00032">
    <property type="entry name" value="HTHARAC"/>
</dbReference>
<feature type="transmembrane region" description="Helical" evidence="4">
    <location>
        <begin position="132"/>
        <end position="152"/>
    </location>
</feature>
<evidence type="ECO:0000313" key="7">
    <source>
        <dbReference type="Proteomes" id="UP000307657"/>
    </source>
</evidence>
<protein>
    <submittedName>
        <fullName evidence="6">Helix-turn-helix domain-containing protein</fullName>
    </submittedName>
</protein>
<dbReference type="InterPro" id="IPR018060">
    <property type="entry name" value="HTH_AraC"/>
</dbReference>
<dbReference type="InterPro" id="IPR020449">
    <property type="entry name" value="Tscrpt_reg_AraC-type_HTH"/>
</dbReference>
<feature type="transmembrane region" description="Helical" evidence="4">
    <location>
        <begin position="196"/>
        <end position="215"/>
    </location>
</feature>
<proteinExistence type="predicted"/>
<name>A0A4U0F0Z3_9FLAO</name>
<reference evidence="6 7" key="1">
    <citation type="submission" date="2019-04" db="EMBL/GenBank/DDBJ databases">
        <title>Lacinutrix sp. nov., isolated from marine water.</title>
        <authorList>
            <person name="Kim W."/>
        </authorList>
    </citation>
    <scope>NUCLEOTIDE SEQUENCE [LARGE SCALE GENOMIC DNA]</scope>
    <source>
        <strain evidence="6 7">CAU 1491</strain>
    </source>
</reference>
<sequence length="353" mass="40590">MSRILIDISILLNILGFGQGIFLCLLLWRSKKNKPENIYLIYLLLAISVIILNTIIRLGDYISPLGFFENFSNTFLLAIAPSVYLFTKAKTKQITSKRTKWIHYLPFLLYFSFILISQMFYKTKSFEEIHIIAYFIFNIQFVSYFTLSLISLNNIKPLPEQLKWVRIATWLIIIPWFLQLAFIVTEKISGIITPDFINLNLSLIFGVCAFLLSYAHTSGNVGFAKKEKYENSKLSTEILDRNLRVIQSTINDNELFLDKNISLAKVAKKVKLSPRDVSLTINQATKQSFVDYINSYRIDTFKKLILKPSSKNYTMVALAESCGFKSSSAFYAAFKKQTGITPKQYKDNLNLEA</sequence>
<feature type="transmembrane region" description="Helical" evidence="4">
    <location>
        <begin position="40"/>
        <end position="59"/>
    </location>
</feature>
<dbReference type="SUPFAM" id="SSF46689">
    <property type="entry name" value="Homeodomain-like"/>
    <property type="match status" value="1"/>
</dbReference>
<dbReference type="InterPro" id="IPR009057">
    <property type="entry name" value="Homeodomain-like_sf"/>
</dbReference>
<dbReference type="RefSeq" id="WP_136840554.1">
    <property type="nucleotide sequence ID" value="NZ_SUPL01000001.1"/>
</dbReference>
<keyword evidence="3" id="KW-0804">Transcription</keyword>
<evidence type="ECO:0000259" key="5">
    <source>
        <dbReference type="PROSITE" id="PS01124"/>
    </source>
</evidence>
<feature type="transmembrane region" description="Helical" evidence="4">
    <location>
        <begin position="6"/>
        <end position="28"/>
    </location>
</feature>
<dbReference type="PANTHER" id="PTHR43280:SF2">
    <property type="entry name" value="HTH-TYPE TRANSCRIPTIONAL REGULATOR EXSA"/>
    <property type="match status" value="1"/>
</dbReference>
<keyword evidence="1" id="KW-0805">Transcription regulation</keyword>
<dbReference type="PROSITE" id="PS01124">
    <property type="entry name" value="HTH_ARAC_FAMILY_2"/>
    <property type="match status" value="1"/>
</dbReference>
<keyword evidence="4" id="KW-0472">Membrane</keyword>
<dbReference type="SMART" id="SM00342">
    <property type="entry name" value="HTH_ARAC"/>
    <property type="match status" value="1"/>
</dbReference>
<evidence type="ECO:0000256" key="2">
    <source>
        <dbReference type="ARBA" id="ARBA00023125"/>
    </source>
</evidence>
<dbReference type="Pfam" id="PF12833">
    <property type="entry name" value="HTH_18"/>
    <property type="match status" value="1"/>
</dbReference>
<keyword evidence="4" id="KW-0812">Transmembrane</keyword>
<dbReference type="GO" id="GO:0043565">
    <property type="term" value="F:sequence-specific DNA binding"/>
    <property type="evidence" value="ECO:0007669"/>
    <property type="project" value="InterPro"/>
</dbReference>
<keyword evidence="7" id="KW-1185">Reference proteome</keyword>
<organism evidence="6 7">
    <name type="scientific">Pontimicrobium aquaticum</name>
    <dbReference type="NCBI Taxonomy" id="2565367"/>
    <lineage>
        <taxon>Bacteria</taxon>
        <taxon>Pseudomonadati</taxon>
        <taxon>Bacteroidota</taxon>
        <taxon>Flavobacteriia</taxon>
        <taxon>Flavobacteriales</taxon>
        <taxon>Flavobacteriaceae</taxon>
        <taxon>Pontimicrobium</taxon>
    </lineage>
</organism>
<keyword evidence="4" id="KW-1133">Transmembrane helix</keyword>
<accession>A0A4U0F0Z3</accession>
<keyword evidence="2" id="KW-0238">DNA-binding</keyword>
<dbReference type="GO" id="GO:0003700">
    <property type="term" value="F:DNA-binding transcription factor activity"/>
    <property type="evidence" value="ECO:0007669"/>
    <property type="project" value="InterPro"/>
</dbReference>
<dbReference type="OrthoDB" id="9779074at2"/>
<dbReference type="AlphaFoldDB" id="A0A4U0F0Z3"/>
<evidence type="ECO:0000313" key="6">
    <source>
        <dbReference type="EMBL" id="TJY38077.1"/>
    </source>
</evidence>
<feature type="transmembrane region" description="Helical" evidence="4">
    <location>
        <begin position="101"/>
        <end position="120"/>
    </location>
</feature>
<evidence type="ECO:0000256" key="1">
    <source>
        <dbReference type="ARBA" id="ARBA00023015"/>
    </source>
</evidence>
<comment type="caution">
    <text evidence="6">The sequence shown here is derived from an EMBL/GenBank/DDBJ whole genome shotgun (WGS) entry which is preliminary data.</text>
</comment>
<dbReference type="Gene3D" id="1.10.10.60">
    <property type="entry name" value="Homeodomain-like"/>
    <property type="match status" value="2"/>
</dbReference>
<dbReference type="PANTHER" id="PTHR43280">
    <property type="entry name" value="ARAC-FAMILY TRANSCRIPTIONAL REGULATOR"/>
    <property type="match status" value="1"/>
</dbReference>
<evidence type="ECO:0000256" key="3">
    <source>
        <dbReference type="ARBA" id="ARBA00023163"/>
    </source>
</evidence>
<feature type="transmembrane region" description="Helical" evidence="4">
    <location>
        <begin position="71"/>
        <end position="89"/>
    </location>
</feature>
<feature type="transmembrane region" description="Helical" evidence="4">
    <location>
        <begin position="164"/>
        <end position="184"/>
    </location>
</feature>
<gene>
    <name evidence="6" type="ORF">E5167_02125</name>
</gene>
<dbReference type="Proteomes" id="UP000307657">
    <property type="component" value="Unassembled WGS sequence"/>
</dbReference>
<feature type="domain" description="HTH araC/xylS-type" evidence="5">
    <location>
        <begin position="240"/>
        <end position="348"/>
    </location>
</feature>
<evidence type="ECO:0000256" key="4">
    <source>
        <dbReference type="SAM" id="Phobius"/>
    </source>
</evidence>